<feature type="non-terminal residue" evidence="8">
    <location>
        <position position="139"/>
    </location>
</feature>
<gene>
    <name evidence="8" type="ORF">M569_14411</name>
</gene>
<dbReference type="GO" id="GO:0003700">
    <property type="term" value="F:DNA-binding transcription factor activity"/>
    <property type="evidence" value="ECO:0007669"/>
    <property type="project" value="InterPro"/>
</dbReference>
<keyword evidence="5" id="KW-0539">Nucleus</keyword>
<keyword evidence="9" id="KW-1185">Reference proteome</keyword>
<dbReference type="Pfam" id="PF03106">
    <property type="entry name" value="WRKY"/>
    <property type="match status" value="1"/>
</dbReference>
<accession>S8DLK3</accession>
<feature type="compositionally biased region" description="Polar residues" evidence="6">
    <location>
        <begin position="1"/>
        <end position="10"/>
    </location>
</feature>
<dbReference type="Gene3D" id="2.20.25.80">
    <property type="entry name" value="WRKY domain"/>
    <property type="match status" value="1"/>
</dbReference>
<evidence type="ECO:0000259" key="7">
    <source>
        <dbReference type="PROSITE" id="PS50811"/>
    </source>
</evidence>
<evidence type="ECO:0000256" key="1">
    <source>
        <dbReference type="ARBA" id="ARBA00004123"/>
    </source>
</evidence>
<comment type="subcellular location">
    <subcellularLocation>
        <location evidence="1">Nucleus</location>
    </subcellularLocation>
</comment>
<organism evidence="8 9">
    <name type="scientific">Genlisea aurea</name>
    <dbReference type="NCBI Taxonomy" id="192259"/>
    <lineage>
        <taxon>Eukaryota</taxon>
        <taxon>Viridiplantae</taxon>
        <taxon>Streptophyta</taxon>
        <taxon>Embryophyta</taxon>
        <taxon>Tracheophyta</taxon>
        <taxon>Spermatophyta</taxon>
        <taxon>Magnoliopsida</taxon>
        <taxon>eudicotyledons</taxon>
        <taxon>Gunneridae</taxon>
        <taxon>Pentapetalae</taxon>
        <taxon>asterids</taxon>
        <taxon>lamiids</taxon>
        <taxon>Lamiales</taxon>
        <taxon>Lentibulariaceae</taxon>
        <taxon>Genlisea</taxon>
    </lineage>
</organism>
<protein>
    <recommendedName>
        <fullName evidence="7">WRKY domain-containing protein</fullName>
    </recommendedName>
</protein>
<evidence type="ECO:0000256" key="5">
    <source>
        <dbReference type="ARBA" id="ARBA00023242"/>
    </source>
</evidence>
<dbReference type="PROSITE" id="PS50811">
    <property type="entry name" value="WRKY"/>
    <property type="match status" value="1"/>
</dbReference>
<dbReference type="InterPro" id="IPR044810">
    <property type="entry name" value="WRKY_plant"/>
</dbReference>
<dbReference type="SMART" id="SM00774">
    <property type="entry name" value="WRKY"/>
    <property type="match status" value="1"/>
</dbReference>
<evidence type="ECO:0000256" key="4">
    <source>
        <dbReference type="ARBA" id="ARBA00023163"/>
    </source>
</evidence>
<name>S8DLK3_9LAMI</name>
<comment type="caution">
    <text evidence="8">The sequence shown here is derived from an EMBL/GenBank/DDBJ whole genome shotgun (WGS) entry which is preliminary data.</text>
</comment>
<evidence type="ECO:0000313" key="8">
    <source>
        <dbReference type="EMBL" id="EPS60392.1"/>
    </source>
</evidence>
<evidence type="ECO:0000256" key="6">
    <source>
        <dbReference type="SAM" id="MobiDB-lite"/>
    </source>
</evidence>
<reference evidence="8 9" key="1">
    <citation type="journal article" date="2013" name="BMC Genomics">
        <title>The miniature genome of a carnivorous plant Genlisea aurea contains a low number of genes and short non-coding sequences.</title>
        <authorList>
            <person name="Leushkin E.V."/>
            <person name="Sutormin R.A."/>
            <person name="Nabieva E.R."/>
            <person name="Penin A.A."/>
            <person name="Kondrashov A.S."/>
            <person name="Logacheva M.D."/>
        </authorList>
    </citation>
    <scope>NUCLEOTIDE SEQUENCE [LARGE SCALE GENOMIC DNA]</scope>
</reference>
<dbReference type="SUPFAM" id="SSF118290">
    <property type="entry name" value="WRKY DNA-binding domain"/>
    <property type="match status" value="1"/>
</dbReference>
<evidence type="ECO:0000313" key="9">
    <source>
        <dbReference type="Proteomes" id="UP000015453"/>
    </source>
</evidence>
<keyword evidence="3" id="KW-0238">DNA-binding</keyword>
<keyword evidence="2" id="KW-0805">Transcription regulation</keyword>
<dbReference type="PANTHER" id="PTHR32096">
    <property type="entry name" value="WRKY TRANSCRIPTION FACTOR 30-RELATED-RELATED"/>
    <property type="match status" value="1"/>
</dbReference>
<sequence>RGYYRCSSSKGCPARKQVERSNQDPNMLIVTYTSDHNHPSPAAARAQKQHEKADSLPENNPDEQQQQQQQQQLPLSSLGELPAGDFVWFSDYEPVLEIPIFADEDRESEMRMVFTMGEEDASLFGDLGELPECSRVFDR</sequence>
<feature type="domain" description="WRKY" evidence="7">
    <location>
        <begin position="1"/>
        <end position="41"/>
    </location>
</feature>
<dbReference type="GO" id="GO:0005634">
    <property type="term" value="C:nucleus"/>
    <property type="evidence" value="ECO:0007669"/>
    <property type="project" value="UniProtKB-SubCell"/>
</dbReference>
<dbReference type="InterPro" id="IPR036576">
    <property type="entry name" value="WRKY_dom_sf"/>
</dbReference>
<dbReference type="AlphaFoldDB" id="S8DLK3"/>
<evidence type="ECO:0000256" key="3">
    <source>
        <dbReference type="ARBA" id="ARBA00023125"/>
    </source>
</evidence>
<keyword evidence="4" id="KW-0804">Transcription</keyword>
<evidence type="ECO:0000256" key="2">
    <source>
        <dbReference type="ARBA" id="ARBA00023015"/>
    </source>
</evidence>
<dbReference type="GO" id="GO:0000976">
    <property type="term" value="F:transcription cis-regulatory region binding"/>
    <property type="evidence" value="ECO:0007669"/>
    <property type="project" value="TreeGrafter"/>
</dbReference>
<dbReference type="PANTHER" id="PTHR32096:SF19">
    <property type="entry name" value="OS01G0750100 PROTEIN"/>
    <property type="match status" value="1"/>
</dbReference>
<feature type="region of interest" description="Disordered" evidence="6">
    <location>
        <begin position="1"/>
        <end position="77"/>
    </location>
</feature>
<dbReference type="InterPro" id="IPR003657">
    <property type="entry name" value="WRKY_dom"/>
</dbReference>
<dbReference type="EMBL" id="AUSU01007608">
    <property type="protein sequence ID" value="EPS60392.1"/>
    <property type="molecule type" value="Genomic_DNA"/>
</dbReference>
<dbReference type="OrthoDB" id="773436at2759"/>
<proteinExistence type="predicted"/>
<feature type="non-terminal residue" evidence="8">
    <location>
        <position position="1"/>
    </location>
</feature>
<dbReference type="Proteomes" id="UP000015453">
    <property type="component" value="Unassembled WGS sequence"/>
</dbReference>